<protein>
    <recommendedName>
        <fullName evidence="5">GST N-terminal domain-containing protein</fullName>
    </recommendedName>
</protein>
<evidence type="ECO:0000259" key="2">
    <source>
        <dbReference type="Pfam" id="PF22041"/>
    </source>
</evidence>
<dbReference type="Gene3D" id="1.20.1050.10">
    <property type="match status" value="1"/>
</dbReference>
<name>A0A8K0SUD4_9HYPO</name>
<dbReference type="InterPro" id="IPR050983">
    <property type="entry name" value="GST_Omega/HSP26"/>
</dbReference>
<dbReference type="Pfam" id="PF13409">
    <property type="entry name" value="GST_N_2"/>
    <property type="match status" value="1"/>
</dbReference>
<dbReference type="Proteomes" id="UP000813444">
    <property type="component" value="Unassembled WGS sequence"/>
</dbReference>
<gene>
    <name evidence="3" type="ORF">B0I35DRAFT_407464</name>
</gene>
<evidence type="ECO:0000259" key="1">
    <source>
        <dbReference type="Pfam" id="PF13409"/>
    </source>
</evidence>
<sequence>MASGKLVLFDIPSREPCKSWSPNTLKTRLALNFKGIDYETEWIEYPDIAPKLAEAGVSPQTGELAPYTLPAVRLPSGKYVMNSASIITELEALKPTPPLIPNDQAQALVDVAYGLMVETWGSMRPLCMNRVARQVLNPASVEHFETARAERFGMSLAELEKKKGGEEAWAATKEGALKAARLLKQTEGPFFAGTQVTYADLVYVGCLQSVRRVGEDLFQRLVGYDESLEVLYNECKQWVERDSY</sequence>
<dbReference type="AlphaFoldDB" id="A0A8K0SUD4"/>
<proteinExistence type="predicted"/>
<dbReference type="SUPFAM" id="SSF52833">
    <property type="entry name" value="Thioredoxin-like"/>
    <property type="match status" value="1"/>
</dbReference>
<reference evidence="3" key="1">
    <citation type="journal article" date="2021" name="Nat. Commun.">
        <title>Genetic determinants of endophytism in the Arabidopsis root mycobiome.</title>
        <authorList>
            <person name="Mesny F."/>
            <person name="Miyauchi S."/>
            <person name="Thiergart T."/>
            <person name="Pickel B."/>
            <person name="Atanasova L."/>
            <person name="Karlsson M."/>
            <person name="Huettel B."/>
            <person name="Barry K.W."/>
            <person name="Haridas S."/>
            <person name="Chen C."/>
            <person name="Bauer D."/>
            <person name="Andreopoulos W."/>
            <person name="Pangilinan J."/>
            <person name="LaButti K."/>
            <person name="Riley R."/>
            <person name="Lipzen A."/>
            <person name="Clum A."/>
            <person name="Drula E."/>
            <person name="Henrissat B."/>
            <person name="Kohler A."/>
            <person name="Grigoriev I.V."/>
            <person name="Martin F.M."/>
            <person name="Hacquard S."/>
        </authorList>
    </citation>
    <scope>NUCLEOTIDE SEQUENCE</scope>
    <source>
        <strain evidence="3">MPI-CAGE-CH-0235</strain>
    </source>
</reference>
<evidence type="ECO:0000313" key="3">
    <source>
        <dbReference type="EMBL" id="KAH7323063.1"/>
    </source>
</evidence>
<keyword evidence="4" id="KW-1185">Reference proteome</keyword>
<dbReference type="InterPro" id="IPR054416">
    <property type="entry name" value="GST_UstS-like_C"/>
</dbReference>
<evidence type="ECO:0008006" key="5">
    <source>
        <dbReference type="Google" id="ProtNLM"/>
    </source>
</evidence>
<dbReference type="SUPFAM" id="SSF47616">
    <property type="entry name" value="GST C-terminal domain-like"/>
    <property type="match status" value="1"/>
</dbReference>
<dbReference type="OrthoDB" id="4951845at2759"/>
<dbReference type="PANTHER" id="PTHR43968">
    <property type="match status" value="1"/>
</dbReference>
<dbReference type="InterPro" id="IPR036282">
    <property type="entry name" value="Glutathione-S-Trfase_C_sf"/>
</dbReference>
<dbReference type="Gene3D" id="3.40.30.10">
    <property type="entry name" value="Glutaredoxin"/>
    <property type="match status" value="1"/>
</dbReference>
<dbReference type="Pfam" id="PF22041">
    <property type="entry name" value="GST_C_7"/>
    <property type="match status" value="1"/>
</dbReference>
<feature type="domain" description="Glutathione S-transferase UstS-like C-terminal" evidence="2">
    <location>
        <begin position="122"/>
        <end position="216"/>
    </location>
</feature>
<comment type="caution">
    <text evidence="3">The sequence shown here is derived from an EMBL/GenBank/DDBJ whole genome shotgun (WGS) entry which is preliminary data.</text>
</comment>
<accession>A0A8K0SUD4</accession>
<organism evidence="3 4">
    <name type="scientific">Stachybotrys elegans</name>
    <dbReference type="NCBI Taxonomy" id="80388"/>
    <lineage>
        <taxon>Eukaryota</taxon>
        <taxon>Fungi</taxon>
        <taxon>Dikarya</taxon>
        <taxon>Ascomycota</taxon>
        <taxon>Pezizomycotina</taxon>
        <taxon>Sordariomycetes</taxon>
        <taxon>Hypocreomycetidae</taxon>
        <taxon>Hypocreales</taxon>
        <taxon>Stachybotryaceae</taxon>
        <taxon>Stachybotrys</taxon>
    </lineage>
</organism>
<evidence type="ECO:0000313" key="4">
    <source>
        <dbReference type="Proteomes" id="UP000813444"/>
    </source>
</evidence>
<dbReference type="GO" id="GO:0005737">
    <property type="term" value="C:cytoplasm"/>
    <property type="evidence" value="ECO:0007669"/>
    <property type="project" value="TreeGrafter"/>
</dbReference>
<dbReference type="EMBL" id="JAGPNK010000004">
    <property type="protein sequence ID" value="KAH7323063.1"/>
    <property type="molecule type" value="Genomic_DNA"/>
</dbReference>
<feature type="domain" description="GST N-terminal" evidence="1">
    <location>
        <begin position="20"/>
        <end position="92"/>
    </location>
</feature>
<dbReference type="PANTHER" id="PTHR43968:SF6">
    <property type="entry name" value="GLUTATHIONE S-TRANSFERASE OMEGA"/>
    <property type="match status" value="1"/>
</dbReference>
<dbReference type="InterPro" id="IPR004045">
    <property type="entry name" value="Glutathione_S-Trfase_N"/>
</dbReference>
<dbReference type="InterPro" id="IPR036249">
    <property type="entry name" value="Thioredoxin-like_sf"/>
</dbReference>